<dbReference type="SUPFAM" id="SSF56988">
    <property type="entry name" value="Anthrax protective antigen"/>
    <property type="match status" value="2"/>
</dbReference>
<dbReference type="PANTHER" id="PTHR46769">
    <property type="entry name" value="POLYCYSTIC KIDNEY AND HEPATIC DISEASE 1 (AUTOSOMAL RECESSIVE)-LIKE 1"/>
    <property type="match status" value="1"/>
</dbReference>
<evidence type="ECO:0008006" key="7">
    <source>
        <dbReference type="Google" id="ProtNLM"/>
    </source>
</evidence>
<dbReference type="OrthoDB" id="901313at2"/>
<evidence type="ECO:0000256" key="1">
    <source>
        <dbReference type="ARBA" id="ARBA00022729"/>
    </source>
</evidence>
<feature type="chain" id="PRO_5020760129" description="PA14 domain-containing protein" evidence="2">
    <location>
        <begin position="19"/>
        <end position="799"/>
    </location>
</feature>
<sequence>MKITFKIVLLLFVLAISAATVKGQGCVGPAGQVKWGYWGNFVLFDYVDLEDLSVLDTYPDRPDATQILNSLRSPINHTDYYAGMIRGFIKVPTTDSYIFNLTSDDKGLFFLSTDQSPANKVKRAEVTTLTLIDQHTKEAGQTSASIQLVGGQYYYFEMYNFEGRADDHMTLFWKKASTPNAPWAIVGEPFIYEYICGQVCPDRGTPCNDNNAATTDDKQDGLCNCVGVYATANTCVGERGLVEAYYYDNITGSFVEPDLINAPKFPLSPDRKEKLPAIAGPTPANPINATERYGTLVQGFITVPVTGTYEFNLTGDNQTFFYLSNNDAIQNKNDNKADVTQSMGITDHNKYASQNIGPMTLEKGKYYYYEIRHKENTNVDHFNVYWKTPYHASRVWKRVPAFYLFDYKCEVSCIPAGTACNDNNPFTNDDKYNNSCECVGTPCSGPDCDDESARYKVYDSCSPTDNLTTLADAAWVSCGTLKPNPNPARAANKNWIMYDFSERYKFLDSRVWNFNVTGETNKGFKSVTVDYSLDGTTWQALGATYTWPQAPGNADYAGFIGPNFNEIKARYILISAVNNWGNATCSGFSKITFNAAVCKPAGTACDDGDPLTRDDKFDNNCNCKGISLNCASDTLKLDRSPLADGDYKAIKAISAQSLVPATKDISFSAGNSIVLLPGFEVKNTATFKADIANCLQQAFLNNEKATSATKDNAVTEFGTDSTEIARLKKIIFRLNEPGYVKLKLKDNDEKEIVTLIDSYYENLGTQIKLLPTNKLAKGLYWIELEVSGKILKEQLEIKE</sequence>
<name>A0A4Q5LTX9_9BACT</name>
<dbReference type="EMBL" id="SEWF01000056">
    <property type="protein sequence ID" value="RYU93098.1"/>
    <property type="molecule type" value="Genomic_DNA"/>
</dbReference>
<evidence type="ECO:0000313" key="5">
    <source>
        <dbReference type="EMBL" id="RYU93098.1"/>
    </source>
</evidence>
<dbReference type="NCBIfam" id="NF045639">
    <property type="entry name" value="GCX_COOH"/>
    <property type="match status" value="1"/>
</dbReference>
<dbReference type="InterPro" id="IPR000421">
    <property type="entry name" value="FA58C"/>
</dbReference>
<evidence type="ECO:0000259" key="3">
    <source>
        <dbReference type="PROSITE" id="PS50022"/>
    </source>
</evidence>
<dbReference type="PROSITE" id="PS51820">
    <property type="entry name" value="PA14"/>
    <property type="match status" value="2"/>
</dbReference>
<dbReference type="InterPro" id="IPR037524">
    <property type="entry name" value="PA14/GLEYA"/>
</dbReference>
<dbReference type="InterPro" id="IPR011658">
    <property type="entry name" value="PA14_dom"/>
</dbReference>
<dbReference type="Pfam" id="PF07691">
    <property type="entry name" value="PA14"/>
    <property type="match status" value="2"/>
</dbReference>
<dbReference type="PANTHER" id="PTHR46769:SF2">
    <property type="entry name" value="FIBROCYSTIN-L ISOFORM 2 PRECURSOR-RELATED"/>
    <property type="match status" value="1"/>
</dbReference>
<dbReference type="PROSITE" id="PS50022">
    <property type="entry name" value="FA58C_3"/>
    <property type="match status" value="1"/>
</dbReference>
<comment type="caution">
    <text evidence="5">The sequence shown here is derived from an EMBL/GenBank/DDBJ whole genome shotgun (WGS) entry which is preliminary data.</text>
</comment>
<dbReference type="InterPro" id="IPR055015">
    <property type="entry name" value="GCX_COOH"/>
</dbReference>
<feature type="domain" description="PA14" evidence="4">
    <location>
        <begin position="28"/>
        <end position="187"/>
    </location>
</feature>
<dbReference type="InterPro" id="IPR052387">
    <property type="entry name" value="Fibrocystin"/>
</dbReference>
<dbReference type="Proteomes" id="UP000293162">
    <property type="component" value="Unassembled WGS sequence"/>
</dbReference>
<dbReference type="InterPro" id="IPR008979">
    <property type="entry name" value="Galactose-bd-like_sf"/>
</dbReference>
<dbReference type="AlphaFoldDB" id="A0A4Q5LTX9"/>
<feature type="domain" description="F5/8 type C" evidence="3">
    <location>
        <begin position="472"/>
        <end position="593"/>
    </location>
</feature>
<dbReference type="SUPFAM" id="SSF49785">
    <property type="entry name" value="Galactose-binding domain-like"/>
    <property type="match status" value="1"/>
</dbReference>
<reference evidence="5 6" key="1">
    <citation type="submission" date="2019-02" db="EMBL/GenBank/DDBJ databases">
        <title>Bacterial novel species Emticicia sp. 17J42-9 isolated from soil.</title>
        <authorList>
            <person name="Jung H.-Y."/>
        </authorList>
    </citation>
    <scope>NUCLEOTIDE SEQUENCE [LARGE SCALE GENOMIC DNA]</scope>
    <source>
        <strain evidence="5 6">17J42-9</strain>
    </source>
</reference>
<proteinExistence type="predicted"/>
<gene>
    <name evidence="5" type="ORF">EWM59_23720</name>
</gene>
<feature type="domain" description="PA14" evidence="4">
    <location>
        <begin position="236"/>
        <end position="400"/>
    </location>
</feature>
<dbReference type="RefSeq" id="WP_130023738.1">
    <property type="nucleotide sequence ID" value="NZ_SEWF01000056.1"/>
</dbReference>
<accession>A0A4Q5LTX9</accession>
<feature type="signal peptide" evidence="2">
    <location>
        <begin position="1"/>
        <end position="18"/>
    </location>
</feature>
<dbReference type="Gene3D" id="2.60.120.1560">
    <property type="match status" value="2"/>
</dbReference>
<dbReference type="Gene3D" id="2.60.120.260">
    <property type="entry name" value="Galactose-binding domain-like"/>
    <property type="match status" value="1"/>
</dbReference>
<evidence type="ECO:0000259" key="4">
    <source>
        <dbReference type="PROSITE" id="PS51820"/>
    </source>
</evidence>
<evidence type="ECO:0000313" key="6">
    <source>
        <dbReference type="Proteomes" id="UP000293162"/>
    </source>
</evidence>
<keyword evidence="1 2" id="KW-0732">Signal</keyword>
<protein>
    <recommendedName>
        <fullName evidence="7">PA14 domain-containing protein</fullName>
    </recommendedName>
</protein>
<keyword evidence="6" id="KW-1185">Reference proteome</keyword>
<evidence type="ECO:0000256" key="2">
    <source>
        <dbReference type="SAM" id="SignalP"/>
    </source>
</evidence>
<organism evidence="5 6">
    <name type="scientific">Emticicia agri</name>
    <dbReference type="NCBI Taxonomy" id="2492393"/>
    <lineage>
        <taxon>Bacteria</taxon>
        <taxon>Pseudomonadati</taxon>
        <taxon>Bacteroidota</taxon>
        <taxon>Cytophagia</taxon>
        <taxon>Cytophagales</taxon>
        <taxon>Leadbetterellaceae</taxon>
        <taxon>Emticicia</taxon>
    </lineage>
</organism>